<evidence type="ECO:0000313" key="3">
    <source>
        <dbReference type="WBParaSite" id="nRc.2.0.1.t30742-RA"/>
    </source>
</evidence>
<sequence>MNGYWIYGMSNMVDDTDFLKLDQFCFDDDLCLNLWYCRPRTPALLSLSPRKLKTSGPQDRTTTAEKGRFNNNNKSCNNDKLHGGNKKRSKTLAFGKKKFFLNIPTIWGKYRKSSSISRPRVQLPKRFQLIGPIGNFITKFSIFRKKQPDLFKHSDNHSDHISQKRPFLCLLMDELWSPIYQEHMKKLRLKYIKITKNIPCFIVEVDIQFRHLKVTFLEGHNGIEGVGQQMLPSDDKPENKIQPSYDDILPSTDFHQATDICRRQSATIGDCTFELGFRGTIYQFFRKC</sequence>
<dbReference type="WBParaSite" id="nRc.2.0.1.t30742-RA">
    <property type="protein sequence ID" value="nRc.2.0.1.t30742-RA"/>
    <property type="gene ID" value="nRc.2.0.1.g30742"/>
</dbReference>
<dbReference type="AlphaFoldDB" id="A0A915JYH3"/>
<proteinExistence type="predicted"/>
<feature type="region of interest" description="Disordered" evidence="1">
    <location>
        <begin position="49"/>
        <end position="87"/>
    </location>
</feature>
<name>A0A915JYH3_ROMCU</name>
<protein>
    <submittedName>
        <fullName evidence="3">Uncharacterized protein</fullName>
    </submittedName>
</protein>
<reference evidence="3" key="1">
    <citation type="submission" date="2022-11" db="UniProtKB">
        <authorList>
            <consortium name="WormBaseParasite"/>
        </authorList>
    </citation>
    <scope>IDENTIFICATION</scope>
</reference>
<dbReference type="Proteomes" id="UP000887565">
    <property type="component" value="Unplaced"/>
</dbReference>
<organism evidence="2 3">
    <name type="scientific">Romanomermis culicivorax</name>
    <name type="common">Nematode worm</name>
    <dbReference type="NCBI Taxonomy" id="13658"/>
    <lineage>
        <taxon>Eukaryota</taxon>
        <taxon>Metazoa</taxon>
        <taxon>Ecdysozoa</taxon>
        <taxon>Nematoda</taxon>
        <taxon>Enoplea</taxon>
        <taxon>Dorylaimia</taxon>
        <taxon>Mermithida</taxon>
        <taxon>Mermithoidea</taxon>
        <taxon>Mermithidae</taxon>
        <taxon>Romanomermis</taxon>
    </lineage>
</organism>
<accession>A0A915JYH3</accession>
<keyword evidence="2" id="KW-1185">Reference proteome</keyword>
<evidence type="ECO:0000313" key="2">
    <source>
        <dbReference type="Proteomes" id="UP000887565"/>
    </source>
</evidence>
<evidence type="ECO:0000256" key="1">
    <source>
        <dbReference type="SAM" id="MobiDB-lite"/>
    </source>
</evidence>